<dbReference type="InterPro" id="IPR023165">
    <property type="entry name" value="rRNA_Ade_diMease-like_C"/>
</dbReference>
<evidence type="ECO:0000256" key="4">
    <source>
        <dbReference type="ARBA" id="ARBA00022679"/>
    </source>
</evidence>
<dbReference type="GO" id="GO:0003723">
    <property type="term" value="F:RNA binding"/>
    <property type="evidence" value="ECO:0007669"/>
    <property type="project" value="UniProtKB-UniRule"/>
</dbReference>
<evidence type="ECO:0000259" key="9">
    <source>
        <dbReference type="SMART" id="SM00650"/>
    </source>
</evidence>
<dbReference type="FunFam" id="3.40.50.150:FF:000023">
    <property type="entry name" value="Ribosomal RNA small subunit methyltransferase A"/>
    <property type="match status" value="1"/>
</dbReference>
<keyword evidence="4 7" id="KW-0808">Transferase</keyword>
<organism evidence="10 11">
    <name type="scientific">Halonatronomonas betaini</name>
    <dbReference type="NCBI Taxonomy" id="2778430"/>
    <lineage>
        <taxon>Bacteria</taxon>
        <taxon>Bacillati</taxon>
        <taxon>Bacillota</taxon>
        <taxon>Clostridia</taxon>
        <taxon>Halanaerobiales</taxon>
        <taxon>Halarsenatibacteraceae</taxon>
        <taxon>Halonatronomonas</taxon>
    </lineage>
</organism>
<comment type="similarity">
    <text evidence="7">Belongs to the class I-like SAM-binding methyltransferase superfamily. rRNA adenine N(6)-methyltransferase family. RsmA subfamily.</text>
</comment>
<dbReference type="InterPro" id="IPR001737">
    <property type="entry name" value="KsgA/Erm"/>
</dbReference>
<comment type="caution">
    <text evidence="10">The sequence shown here is derived from an EMBL/GenBank/DDBJ whole genome shotgun (WGS) entry which is preliminary data.</text>
</comment>
<gene>
    <name evidence="7 10" type="primary">rsmA</name>
    <name evidence="7" type="synonym">ksgA</name>
    <name evidence="10" type="ORF">I0Q91_08935</name>
</gene>
<feature type="binding site" evidence="7 8">
    <location>
        <position position="33"/>
    </location>
    <ligand>
        <name>S-adenosyl-L-methionine</name>
        <dbReference type="ChEBI" id="CHEBI:59789"/>
    </ligand>
</feature>
<dbReference type="EC" id="2.1.1.182" evidence="7"/>
<dbReference type="GO" id="GO:0052908">
    <property type="term" value="F:16S rRNA (adenine(1518)-N(6)/adenine(1519)-N(6))-dimethyltransferase activity"/>
    <property type="evidence" value="ECO:0007669"/>
    <property type="project" value="UniProtKB-EC"/>
</dbReference>
<comment type="function">
    <text evidence="7">Specifically dimethylates two adjacent adenosines (A1518 and A1519) in the loop of a conserved hairpin near the 3'-end of 16S rRNA in the 30S particle. May play a critical role in biogenesis of 30S subunits.</text>
</comment>
<feature type="domain" description="Ribosomal RNA adenine methylase transferase N-terminal" evidence="9">
    <location>
        <begin position="40"/>
        <end position="218"/>
    </location>
</feature>
<dbReference type="NCBIfam" id="TIGR00755">
    <property type="entry name" value="ksgA"/>
    <property type="match status" value="1"/>
</dbReference>
<evidence type="ECO:0000256" key="8">
    <source>
        <dbReference type="PROSITE-ProRule" id="PRU01026"/>
    </source>
</evidence>
<proteinExistence type="inferred from homology"/>
<sequence length="296" mass="33755">MASNAEFDPVSPSGLKSILKKHGLYAKKSFGQNFLVDGNILDIIIENAGLEKDDNVIEVGPGLGALTLRILEEIPDGELLSIEKDRELCSILRQELSEFDNFSLVEADILEYKLEEELEDKGFKDLDYKLMANLPYNITSPLIRLFLERETRPEKMVLMVQREVAERIVAEPGGKDYGTLSIAVQYYARAEIQHYISPEVFVPRPRVESAIITLDLTDPHPERADNEDIFFKVVRAMFQQRRKIIRNSLSKAAQVDFPRDKVDEALKRAEIDPKIRGEKLSIQRVIKLSNELTKLL</sequence>
<evidence type="ECO:0000256" key="2">
    <source>
        <dbReference type="ARBA" id="ARBA00022552"/>
    </source>
</evidence>
<dbReference type="InterPro" id="IPR011530">
    <property type="entry name" value="rRNA_adenine_dimethylase"/>
</dbReference>
<evidence type="ECO:0000313" key="11">
    <source>
        <dbReference type="Proteomes" id="UP000621436"/>
    </source>
</evidence>
<dbReference type="PROSITE" id="PS01131">
    <property type="entry name" value="RRNA_A_DIMETH"/>
    <property type="match status" value="1"/>
</dbReference>
<dbReference type="SMART" id="SM00650">
    <property type="entry name" value="rADc"/>
    <property type="match status" value="1"/>
</dbReference>
<dbReference type="SUPFAM" id="SSF53335">
    <property type="entry name" value="S-adenosyl-L-methionine-dependent methyltransferases"/>
    <property type="match status" value="1"/>
</dbReference>
<dbReference type="PANTHER" id="PTHR11727">
    <property type="entry name" value="DIMETHYLADENOSINE TRANSFERASE"/>
    <property type="match status" value="1"/>
</dbReference>
<name>A0A931F7Z4_9FIRM</name>
<dbReference type="Pfam" id="PF00398">
    <property type="entry name" value="RrnaAD"/>
    <property type="match status" value="1"/>
</dbReference>
<dbReference type="GO" id="GO:0005829">
    <property type="term" value="C:cytosol"/>
    <property type="evidence" value="ECO:0007669"/>
    <property type="project" value="TreeGrafter"/>
</dbReference>
<evidence type="ECO:0000256" key="6">
    <source>
        <dbReference type="ARBA" id="ARBA00022884"/>
    </source>
</evidence>
<accession>A0A931F7Z4</accession>
<dbReference type="RefSeq" id="WP_270454163.1">
    <property type="nucleotide sequence ID" value="NZ_JADPIE010000004.1"/>
</dbReference>
<feature type="binding site" evidence="7 8">
    <location>
        <position position="83"/>
    </location>
    <ligand>
        <name>S-adenosyl-L-methionine</name>
        <dbReference type="ChEBI" id="CHEBI:59789"/>
    </ligand>
</feature>
<dbReference type="InterPro" id="IPR020598">
    <property type="entry name" value="rRNA_Ade_methylase_Trfase_N"/>
</dbReference>
<feature type="binding site" evidence="7 8">
    <location>
        <position position="108"/>
    </location>
    <ligand>
        <name>S-adenosyl-L-methionine</name>
        <dbReference type="ChEBI" id="CHEBI:59789"/>
    </ligand>
</feature>
<dbReference type="InterPro" id="IPR020596">
    <property type="entry name" value="rRNA_Ade_Mease_Trfase_CS"/>
</dbReference>
<dbReference type="PROSITE" id="PS51689">
    <property type="entry name" value="SAM_RNA_A_N6_MT"/>
    <property type="match status" value="1"/>
</dbReference>
<keyword evidence="11" id="KW-1185">Reference proteome</keyword>
<dbReference type="AlphaFoldDB" id="A0A931F7Z4"/>
<dbReference type="Proteomes" id="UP000621436">
    <property type="component" value="Unassembled WGS sequence"/>
</dbReference>
<dbReference type="Gene3D" id="1.10.8.100">
    <property type="entry name" value="Ribosomal RNA adenine dimethylase-like, domain 2"/>
    <property type="match status" value="1"/>
</dbReference>
<dbReference type="EMBL" id="JADPIE010000004">
    <property type="protein sequence ID" value="MBF8437201.1"/>
    <property type="molecule type" value="Genomic_DNA"/>
</dbReference>
<reference evidence="10" key="1">
    <citation type="submission" date="2020-11" db="EMBL/GenBank/DDBJ databases">
        <title>Halonatronomonas betainensis gen. nov., sp. nov. a novel haloalkaliphilic representative of the family Halanaerobiacae capable of betaine degradation.</title>
        <authorList>
            <person name="Boltyanskaya Y."/>
            <person name="Kevbrin V."/>
            <person name="Detkova E."/>
            <person name="Grouzdev D.S."/>
            <person name="Koziaeva V."/>
            <person name="Zhilina T."/>
        </authorList>
    </citation>
    <scope>NUCLEOTIDE SEQUENCE</scope>
    <source>
        <strain evidence="10">Z-7014</strain>
    </source>
</reference>
<dbReference type="PANTHER" id="PTHR11727:SF7">
    <property type="entry name" value="DIMETHYLADENOSINE TRANSFERASE-RELATED"/>
    <property type="match status" value="1"/>
</dbReference>
<dbReference type="InterPro" id="IPR029063">
    <property type="entry name" value="SAM-dependent_MTases_sf"/>
</dbReference>
<keyword evidence="2 7" id="KW-0698">rRNA processing</keyword>
<keyword evidence="3 7" id="KW-0489">Methyltransferase</keyword>
<feature type="binding site" evidence="7 8">
    <location>
        <position position="133"/>
    </location>
    <ligand>
        <name>S-adenosyl-L-methionine</name>
        <dbReference type="ChEBI" id="CHEBI:59789"/>
    </ligand>
</feature>
<keyword evidence="5 7" id="KW-0949">S-adenosyl-L-methionine</keyword>
<evidence type="ECO:0000256" key="3">
    <source>
        <dbReference type="ARBA" id="ARBA00022603"/>
    </source>
</evidence>
<keyword evidence="6 7" id="KW-0694">RNA-binding</keyword>
<evidence type="ECO:0000256" key="7">
    <source>
        <dbReference type="HAMAP-Rule" id="MF_00607"/>
    </source>
</evidence>
<keyword evidence="1 7" id="KW-0963">Cytoplasm</keyword>
<feature type="binding site" evidence="7 8">
    <location>
        <position position="60"/>
    </location>
    <ligand>
        <name>S-adenosyl-L-methionine</name>
        <dbReference type="ChEBI" id="CHEBI:59789"/>
    </ligand>
</feature>
<feature type="binding site" evidence="7 8">
    <location>
        <position position="35"/>
    </location>
    <ligand>
        <name>S-adenosyl-L-methionine</name>
        <dbReference type="ChEBI" id="CHEBI:59789"/>
    </ligand>
</feature>
<comment type="subcellular location">
    <subcellularLocation>
        <location evidence="7">Cytoplasm</location>
    </subcellularLocation>
</comment>
<dbReference type="HAMAP" id="MF_00607">
    <property type="entry name" value="16SrRNA_methyltr_A"/>
    <property type="match status" value="1"/>
</dbReference>
<evidence type="ECO:0000256" key="5">
    <source>
        <dbReference type="ARBA" id="ARBA00022691"/>
    </source>
</evidence>
<dbReference type="Gene3D" id="3.40.50.150">
    <property type="entry name" value="Vaccinia Virus protein VP39"/>
    <property type="match status" value="1"/>
</dbReference>
<evidence type="ECO:0000313" key="10">
    <source>
        <dbReference type="EMBL" id="MBF8437201.1"/>
    </source>
</evidence>
<comment type="catalytic activity">
    <reaction evidence="7">
        <text>adenosine(1518)/adenosine(1519) in 16S rRNA + 4 S-adenosyl-L-methionine = N(6)-dimethyladenosine(1518)/N(6)-dimethyladenosine(1519) in 16S rRNA + 4 S-adenosyl-L-homocysteine + 4 H(+)</text>
        <dbReference type="Rhea" id="RHEA:19609"/>
        <dbReference type="Rhea" id="RHEA-COMP:10232"/>
        <dbReference type="Rhea" id="RHEA-COMP:10233"/>
        <dbReference type="ChEBI" id="CHEBI:15378"/>
        <dbReference type="ChEBI" id="CHEBI:57856"/>
        <dbReference type="ChEBI" id="CHEBI:59789"/>
        <dbReference type="ChEBI" id="CHEBI:74411"/>
        <dbReference type="ChEBI" id="CHEBI:74493"/>
        <dbReference type="EC" id="2.1.1.182"/>
    </reaction>
</comment>
<protein>
    <recommendedName>
        <fullName evidence="7">Ribosomal RNA small subunit methyltransferase A</fullName>
        <ecNumber evidence="7">2.1.1.182</ecNumber>
    </recommendedName>
    <alternativeName>
        <fullName evidence="7">16S rRNA (adenine(1518)-N(6)/adenine(1519)-N(6))-dimethyltransferase</fullName>
    </alternativeName>
    <alternativeName>
        <fullName evidence="7">16S rRNA dimethyladenosine transferase</fullName>
    </alternativeName>
    <alternativeName>
        <fullName evidence="7">16S rRNA dimethylase</fullName>
    </alternativeName>
    <alternativeName>
        <fullName evidence="7">S-adenosylmethionine-6-N', N'-adenosyl(rRNA) dimethyltransferase</fullName>
    </alternativeName>
</protein>
<evidence type="ECO:0000256" key="1">
    <source>
        <dbReference type="ARBA" id="ARBA00022490"/>
    </source>
</evidence>